<feature type="region of interest" description="Disordered" evidence="1">
    <location>
        <begin position="761"/>
        <end position="795"/>
    </location>
</feature>
<sequence>MAAHTPRPLPAPTGPDPVGVRLAGLTADALDDSRIPLSTELALRIVVLDQAIRAEAAGISDALHALIATERARPFKSRLVGLRRAVHQSGRAVHQGARVRALLDAAAPPEVTGPELTDRIHRHTARCDTRSELFAQLAQALPVETRSAAAALGRLAQDPAFAIGLGYASPDLYDDLLRWLDRERIAPGRRPLDRAAVRLAKYAARAVAKPSPLTTFAASGFGRWTGNAGGMGDLGGTGAADAAVRLESTARATVVEVGLLSLSRIAAALAHLPELDAVVRLRVNPFATLVPSADGDRWLFTVPGPSGEVRSLPATAALAAILAATQETGTPAGLRALLGAPAESAASSASTPSAASVDGAGRADAVVAQLVRLGLLEVHLELPDQGLTASALSAWLDKQQPGQDRGERLTGLLDDLRAIRDQLDAARSAAPTEHRGIATTLHTRTTAAAQRLGLLGPAEEPEHGTRYFHHTVVTGTAATLDRDSWQSALADLALVPSLLAPFDTLGPRRAALHHRAVSAYGPGFRQPFTGFLRDFGSWWADATTDTPTERDARRQAALRRLIADTPQDADGTVRLAPQAVRALCSDWPDPHTVGDRHAYYVQALPATPAGLGLVLNTVTCGHGTGRTRVAQLLGTTLDITFDVTFDAPHPCPGATQYVEFDAAFGSALNQRVPATRDAIDLDGSHSDRAPGHLLRPADLEVVHDQQAQLLHLVHRDTGRVVRPLHLGLLATPLLPLPARLLVEAFGQTSYAFWSDWPQLWRSDQPDQDPGQEQVQDPGPVVAPVPDATPDPGAPRRVARLALGSVVLRRACWFVERGQAPARTAGESDAVYLVRVHAWREAHGLPLHCFLRTLTPRPAEGFAGPALHDKDRKPVYLDFTHPHLLRVFEHAAATGRPLLLTEALPELHDAPAHRDGRRHAVEFLIELPAMTDKLTDPTAPTTERRPDAC</sequence>
<comment type="caution">
    <text evidence="2">The sequence shown here is derived from an EMBL/GenBank/DDBJ whole genome shotgun (WGS) entry which is preliminary data.</text>
</comment>
<organism evidence="2 3">
    <name type="scientific">Kitasatospora kifunensis</name>
    <name type="common">Streptomyces kifunensis</name>
    <dbReference type="NCBI Taxonomy" id="58351"/>
    <lineage>
        <taxon>Bacteria</taxon>
        <taxon>Bacillati</taxon>
        <taxon>Actinomycetota</taxon>
        <taxon>Actinomycetes</taxon>
        <taxon>Kitasatosporales</taxon>
        <taxon>Streptomycetaceae</taxon>
        <taxon>Kitasatospora</taxon>
    </lineage>
</organism>
<evidence type="ECO:0000256" key="1">
    <source>
        <dbReference type="SAM" id="MobiDB-lite"/>
    </source>
</evidence>
<dbReference type="AlphaFoldDB" id="A0A7W7RBM7"/>
<dbReference type="EMBL" id="JACHJV010000003">
    <property type="protein sequence ID" value="MBB4928983.1"/>
    <property type="molecule type" value="Genomic_DNA"/>
</dbReference>
<name>A0A7W7RBM7_KITKI</name>
<evidence type="ECO:0000313" key="2">
    <source>
        <dbReference type="EMBL" id="MBB4928983.1"/>
    </source>
</evidence>
<protein>
    <recommendedName>
        <fullName evidence="4">Lantibiotic dehydratase N-terminal domain-containing protein</fullName>
    </recommendedName>
</protein>
<evidence type="ECO:0000313" key="3">
    <source>
        <dbReference type="Proteomes" id="UP000540506"/>
    </source>
</evidence>
<dbReference type="RefSeq" id="WP_184946718.1">
    <property type="nucleotide sequence ID" value="NZ_JACHJV010000003.1"/>
</dbReference>
<accession>A0A7W7RBM7</accession>
<proteinExistence type="predicted"/>
<dbReference type="Proteomes" id="UP000540506">
    <property type="component" value="Unassembled WGS sequence"/>
</dbReference>
<evidence type="ECO:0008006" key="4">
    <source>
        <dbReference type="Google" id="ProtNLM"/>
    </source>
</evidence>
<gene>
    <name evidence="2" type="ORF">FHR34_008080</name>
</gene>
<feature type="compositionally biased region" description="Pro residues" evidence="1">
    <location>
        <begin position="780"/>
        <end position="792"/>
    </location>
</feature>
<reference evidence="2 3" key="1">
    <citation type="submission" date="2020-08" db="EMBL/GenBank/DDBJ databases">
        <title>Sequencing the genomes of 1000 actinobacteria strains.</title>
        <authorList>
            <person name="Klenk H.-P."/>
        </authorList>
    </citation>
    <scope>NUCLEOTIDE SEQUENCE [LARGE SCALE GENOMIC DNA]</scope>
    <source>
        <strain evidence="2 3">DSM 41654</strain>
    </source>
</reference>
<keyword evidence="3" id="KW-1185">Reference proteome</keyword>